<keyword evidence="1" id="KW-0812">Transmembrane</keyword>
<keyword evidence="3" id="KW-1185">Reference proteome</keyword>
<evidence type="ECO:0000256" key="1">
    <source>
        <dbReference type="SAM" id="Phobius"/>
    </source>
</evidence>
<evidence type="ECO:0008006" key="4">
    <source>
        <dbReference type="Google" id="ProtNLM"/>
    </source>
</evidence>
<name>A0ABU2G2R5_9EURY</name>
<gene>
    <name evidence="2" type="ORF">NDI79_12915</name>
</gene>
<dbReference type="RefSeq" id="WP_310928932.1">
    <property type="nucleotide sequence ID" value="NZ_JAMQOQ010000003.1"/>
</dbReference>
<protein>
    <recommendedName>
        <fullName evidence="4">RING-type E3 ubiquitin transferase</fullName>
    </recommendedName>
</protein>
<keyword evidence="1" id="KW-0472">Membrane</keyword>
<reference evidence="2 3" key="1">
    <citation type="submission" date="2022-06" db="EMBL/GenBank/DDBJ databases">
        <title>Halogeometricum sp. a new haloarchaeum isolate from saline soil.</title>
        <authorList>
            <person name="Strakova D."/>
            <person name="Galisteo C."/>
            <person name="Sanchez-Porro C."/>
            <person name="Ventosa A."/>
        </authorList>
    </citation>
    <scope>NUCLEOTIDE SEQUENCE [LARGE SCALE GENOMIC DNA]</scope>
    <source>
        <strain evidence="3">S3BR25-2</strain>
    </source>
</reference>
<evidence type="ECO:0000313" key="2">
    <source>
        <dbReference type="EMBL" id="MDS0295075.1"/>
    </source>
</evidence>
<feature type="transmembrane region" description="Helical" evidence="1">
    <location>
        <begin position="6"/>
        <end position="25"/>
    </location>
</feature>
<proteinExistence type="predicted"/>
<organism evidence="2 3">
    <name type="scientific">Halogeometricum luteum</name>
    <dbReference type="NCBI Taxonomy" id="2950537"/>
    <lineage>
        <taxon>Archaea</taxon>
        <taxon>Methanobacteriati</taxon>
        <taxon>Methanobacteriota</taxon>
        <taxon>Stenosarchaea group</taxon>
        <taxon>Halobacteria</taxon>
        <taxon>Halobacteriales</taxon>
        <taxon>Haloferacaceae</taxon>
        <taxon>Halogeometricum</taxon>
    </lineage>
</organism>
<keyword evidence="1" id="KW-1133">Transmembrane helix</keyword>
<dbReference type="Proteomes" id="UP001254813">
    <property type="component" value="Unassembled WGS sequence"/>
</dbReference>
<comment type="caution">
    <text evidence="2">The sequence shown here is derived from an EMBL/GenBank/DDBJ whole genome shotgun (WGS) entry which is preliminary data.</text>
</comment>
<dbReference type="EMBL" id="JAMQOQ010000003">
    <property type="protein sequence ID" value="MDS0295075.1"/>
    <property type="molecule type" value="Genomic_DNA"/>
</dbReference>
<evidence type="ECO:0000313" key="3">
    <source>
        <dbReference type="Proteomes" id="UP001254813"/>
    </source>
</evidence>
<accession>A0ABU2G2R5</accession>
<sequence length="245" mass="25761">MNLDATAAFGVAMLAVGVIVVAVSARHARRTLGLLAADEPGEEAPRVGERIRIEGTVRQTDDTVTAPFTGRDCVAVEFDAEERRLGAYYLPTWVRVGGGRRLTGFDVDADGAEGDGGDGEYLVSGDAVVSLDRTASVRVGEGETPPAAIRDYRAAEGATGAGGPRAPAPLRRLGVGLGDRRYLERRLDPGDRVTVVGRREEERIDPAVVSDTTPLRTAIRLGRQSLVGVAIGAFALVLGGVLVFV</sequence>
<feature type="transmembrane region" description="Helical" evidence="1">
    <location>
        <begin position="226"/>
        <end position="244"/>
    </location>
</feature>